<dbReference type="EMBL" id="FNNJ01000007">
    <property type="protein sequence ID" value="SDX60993.1"/>
    <property type="molecule type" value="Genomic_DNA"/>
</dbReference>
<protein>
    <submittedName>
        <fullName evidence="3">Oxygen tolerance</fullName>
    </submittedName>
</protein>
<dbReference type="AlphaFoldDB" id="A0A1H3D3F4"/>
<organism evidence="3 4">
    <name type="scientific">Lutibacter oricola</name>
    <dbReference type="NCBI Taxonomy" id="762486"/>
    <lineage>
        <taxon>Bacteria</taxon>
        <taxon>Pseudomonadati</taxon>
        <taxon>Bacteroidota</taxon>
        <taxon>Flavobacteriia</taxon>
        <taxon>Flavobacteriales</taxon>
        <taxon>Flavobacteriaceae</taxon>
        <taxon>Lutibacter</taxon>
    </lineage>
</organism>
<keyword evidence="1" id="KW-1133">Transmembrane helix</keyword>
<evidence type="ECO:0000256" key="1">
    <source>
        <dbReference type="SAM" id="Phobius"/>
    </source>
</evidence>
<proteinExistence type="predicted"/>
<dbReference type="PANTHER" id="PTHR40940:SF2">
    <property type="entry name" value="BATD"/>
    <property type="match status" value="1"/>
</dbReference>
<dbReference type="RefSeq" id="WP_090124045.1">
    <property type="nucleotide sequence ID" value="NZ_FNNJ01000007.1"/>
</dbReference>
<dbReference type="STRING" id="762486.SAMN05444411_10743"/>
<dbReference type="Proteomes" id="UP000199595">
    <property type="component" value="Unassembled WGS sequence"/>
</dbReference>
<dbReference type="PANTHER" id="PTHR40940">
    <property type="entry name" value="PROTEIN BATD-RELATED"/>
    <property type="match status" value="1"/>
</dbReference>
<evidence type="ECO:0000313" key="3">
    <source>
        <dbReference type="EMBL" id="SDX60993.1"/>
    </source>
</evidence>
<feature type="signal peptide" evidence="2">
    <location>
        <begin position="1"/>
        <end position="21"/>
    </location>
</feature>
<sequence length="594" mass="67104">MRFLKIYILGFLLFTTQTLLAQIEFTTAVSKNKLGVNQRFKVQFSVNKQGADNFKPPAFTNFKVLAGPSSSVNQSWINGKTTYTQSYIYIVQPTKVGEFTIQPASIEYDGKIETSNPIKITVTKAVEIPKDPNNPLYVAQQNIHLVAEISNTKPYVGEGIYVVYKLYVSENISVHDFRVTESPQYNGFWNQDIDVKDSNVRKGKYNGEDYRYLILKRAVLIPQRNGKLKIEPIKMDFSVGIPTGRGDFFGNPITHNINYSAQSSLKSVNVKALPEEGKPIDFTGAVGEFDFKVVANKNVLKANDAATIKVEVSGKGNLKLFEIPKITTPSELEVYTPEHKERVSTSLSGLRGSISDSYTVVPQYKGKYKIPKVSFTYFNPKEKKYNTITSEDMYVNVTEGKELPNAAVTNTDNDETTNVNKQVVVAKDNNFRFIALDTTLQPKENSVFFKTKSFYLLLLLPFLVIPIGIFIGRKNAERAGDVFGNRIRKADKLAKKYLSQAKKQLGNQEQFYIALEKALHNFLKAKLLVETSDISKEKISEILRDKGVETTTIKEFIDVLNDCDFARYTPTTNVMMEQEFEKAKEVITKIDKHL</sequence>
<reference evidence="3 4" key="1">
    <citation type="submission" date="2016-10" db="EMBL/GenBank/DDBJ databases">
        <authorList>
            <person name="de Groot N.N."/>
        </authorList>
    </citation>
    <scope>NUCLEOTIDE SEQUENCE [LARGE SCALE GENOMIC DNA]</scope>
    <source>
        <strain evidence="3 4">DSM 24956</strain>
    </source>
</reference>
<dbReference type="Pfam" id="PF13584">
    <property type="entry name" value="BatD"/>
    <property type="match status" value="2"/>
</dbReference>
<name>A0A1H3D3F4_9FLAO</name>
<gene>
    <name evidence="3" type="ORF">SAMN05444411_10743</name>
</gene>
<evidence type="ECO:0000256" key="2">
    <source>
        <dbReference type="SAM" id="SignalP"/>
    </source>
</evidence>
<dbReference type="OrthoDB" id="2079210at2"/>
<accession>A0A1H3D3F4</accession>
<feature type="chain" id="PRO_5011782305" evidence="2">
    <location>
        <begin position="22"/>
        <end position="594"/>
    </location>
</feature>
<keyword evidence="4" id="KW-1185">Reference proteome</keyword>
<keyword evidence="1" id="KW-0472">Membrane</keyword>
<keyword evidence="1" id="KW-0812">Transmembrane</keyword>
<keyword evidence="2" id="KW-0732">Signal</keyword>
<evidence type="ECO:0000313" key="4">
    <source>
        <dbReference type="Proteomes" id="UP000199595"/>
    </source>
</evidence>
<dbReference type="InterPro" id="IPR025738">
    <property type="entry name" value="BatD"/>
</dbReference>
<feature type="transmembrane region" description="Helical" evidence="1">
    <location>
        <begin position="453"/>
        <end position="471"/>
    </location>
</feature>